<dbReference type="Proteomes" id="UP000316905">
    <property type="component" value="Unassembled WGS sequence"/>
</dbReference>
<evidence type="ECO:0000313" key="5">
    <source>
        <dbReference type="Proteomes" id="UP000316905"/>
    </source>
</evidence>
<proteinExistence type="predicted"/>
<dbReference type="Pfam" id="PF25607">
    <property type="entry name" value="DUF7939"/>
    <property type="match status" value="1"/>
</dbReference>
<dbReference type="PANTHER" id="PTHR40940:SF1">
    <property type="entry name" value="PROTEIN BATD"/>
    <property type="match status" value="1"/>
</dbReference>
<feature type="region of interest" description="Disordered" evidence="1">
    <location>
        <begin position="328"/>
        <end position="351"/>
    </location>
</feature>
<evidence type="ECO:0000256" key="2">
    <source>
        <dbReference type="SAM" id="Phobius"/>
    </source>
</evidence>
<keyword evidence="2" id="KW-0472">Membrane</keyword>
<keyword evidence="2" id="KW-1133">Transmembrane helix</keyword>
<evidence type="ECO:0000256" key="1">
    <source>
        <dbReference type="SAM" id="MobiDB-lite"/>
    </source>
</evidence>
<protein>
    <submittedName>
        <fullName evidence="4">Oxygen tolerance protein BatD</fullName>
    </submittedName>
</protein>
<evidence type="ECO:0000259" key="3">
    <source>
        <dbReference type="Pfam" id="PF25607"/>
    </source>
</evidence>
<accession>A0A562QAX2</accession>
<dbReference type="EMBL" id="VLKY01000007">
    <property type="protein sequence ID" value="TWI53874.1"/>
    <property type="molecule type" value="Genomic_DNA"/>
</dbReference>
<keyword evidence="5" id="KW-1185">Reference proteome</keyword>
<dbReference type="OrthoDB" id="5293418at2"/>
<dbReference type="AlphaFoldDB" id="A0A562QAX2"/>
<organism evidence="4 5">
    <name type="scientific">Pseudomonas duriflava</name>
    <dbReference type="NCBI Taxonomy" id="459528"/>
    <lineage>
        <taxon>Bacteria</taxon>
        <taxon>Pseudomonadati</taxon>
        <taxon>Pseudomonadota</taxon>
        <taxon>Gammaproteobacteria</taxon>
        <taxon>Pseudomonadales</taxon>
        <taxon>Pseudomonadaceae</taxon>
        <taxon>Pseudomonas</taxon>
    </lineage>
</organism>
<reference evidence="4 5" key="1">
    <citation type="journal article" date="2015" name="Stand. Genomic Sci.">
        <title>Genomic Encyclopedia of Bacterial and Archaeal Type Strains, Phase III: the genomes of soil and plant-associated and newly described type strains.</title>
        <authorList>
            <person name="Whitman W.B."/>
            <person name="Woyke T."/>
            <person name="Klenk H.P."/>
            <person name="Zhou Y."/>
            <person name="Lilburn T.G."/>
            <person name="Beck B.J."/>
            <person name="De Vos P."/>
            <person name="Vandamme P."/>
            <person name="Eisen J.A."/>
            <person name="Garrity G."/>
            <person name="Hugenholtz P."/>
            <person name="Kyrpides N.C."/>
        </authorList>
    </citation>
    <scope>NUCLEOTIDE SEQUENCE [LARGE SCALE GENOMIC DNA]</scope>
    <source>
        <strain evidence="4 5">CGMCC 1.6858</strain>
    </source>
</reference>
<dbReference type="RefSeq" id="WP_145142108.1">
    <property type="nucleotide sequence ID" value="NZ_VLKY01000007.1"/>
</dbReference>
<evidence type="ECO:0000313" key="4">
    <source>
        <dbReference type="EMBL" id="TWI53874.1"/>
    </source>
</evidence>
<feature type="domain" description="DUF7939" evidence="3">
    <location>
        <begin position="454"/>
        <end position="529"/>
    </location>
</feature>
<comment type="caution">
    <text evidence="4">The sequence shown here is derived from an EMBL/GenBank/DDBJ whole genome shotgun (WGS) entry which is preliminary data.</text>
</comment>
<gene>
    <name evidence="4" type="ORF">IQ22_02485</name>
</gene>
<feature type="transmembrane region" description="Helical" evidence="2">
    <location>
        <begin position="413"/>
        <end position="435"/>
    </location>
</feature>
<dbReference type="PANTHER" id="PTHR40940">
    <property type="entry name" value="PROTEIN BATD-RELATED"/>
    <property type="match status" value="1"/>
</dbReference>
<dbReference type="InterPro" id="IPR025738">
    <property type="entry name" value="BatD"/>
</dbReference>
<keyword evidence="2" id="KW-0812">Transmembrane</keyword>
<sequence>MSLARRILLTIVLLIGLPALGADLKASVDHTQLVPGETFELVLESSDPTLFGKPDLTPLEPLFEVLGTRQLNQLTASQGQTETVTRWVVTLKPRQTGIVVVPPLMHRGMQSQPITLHISESASLVKKGQVLAPVFIDASLDHETVYVQAQIILTLRIFHSVPLYDDSHLSALSLPTARVERLGEVKTYEQTLGGIRHGVIEVRYAIFPQESGTLTLPSLTFSATTVEASPDAQPSSPFGPRSGRAVQVESSQIPVQVKPRPDTYPADTPWLPARHLELTEAWSPQPEQARQGAVLTRHLLLKAEGVSGAQLPPLPQTVVEGLRLYPDQPKLTNETSEHGMTGSREESEAIVPGRSGTFELAPVEVVWWNTLDDRLERTRLPGRILDVAADPSLSTSPPIITIQDNGMNERILLWPWQVGCFVLFLTTLLGFGLWWRARRQPAIARAAFSGPSPRTLLDDLRRACQANDPHATRQALDAWARQQPETLADMAARFAPLSAALDDLNGSLYSESGQNWQGETLWQAFQALPPLTGSSDQESASLPPLYPR</sequence>
<dbReference type="InterPro" id="IPR057699">
    <property type="entry name" value="DUF7939"/>
</dbReference>
<name>A0A562QAX2_9PSED</name>
<dbReference type="Pfam" id="PF13584">
    <property type="entry name" value="BatD"/>
    <property type="match status" value="1"/>
</dbReference>